<dbReference type="Gene3D" id="3.40.50.300">
    <property type="entry name" value="P-loop containing nucleotide triphosphate hydrolases"/>
    <property type="match status" value="1"/>
</dbReference>
<dbReference type="AlphaFoldDB" id="A0A1L9RQS8"/>
<dbReference type="VEuPathDB" id="FungiDB:ASPWEDRAFT_738429"/>
<evidence type="ECO:0000313" key="2">
    <source>
        <dbReference type="Proteomes" id="UP000184383"/>
    </source>
</evidence>
<dbReference type="Proteomes" id="UP000184383">
    <property type="component" value="Unassembled WGS sequence"/>
</dbReference>
<dbReference type="RefSeq" id="XP_040690960.1">
    <property type="nucleotide sequence ID" value="XM_040839388.1"/>
</dbReference>
<dbReference type="InterPro" id="IPR027417">
    <property type="entry name" value="P-loop_NTPase"/>
</dbReference>
<dbReference type="PANTHER" id="PTHR36978:SF4">
    <property type="entry name" value="P-LOOP CONTAINING NUCLEOSIDE TRIPHOSPHATE HYDROLASE PROTEIN"/>
    <property type="match status" value="1"/>
</dbReference>
<dbReference type="EMBL" id="KV878211">
    <property type="protein sequence ID" value="OJJ37284.1"/>
    <property type="molecule type" value="Genomic_DNA"/>
</dbReference>
<reference evidence="2" key="1">
    <citation type="journal article" date="2017" name="Genome Biol.">
        <title>Comparative genomics reveals high biological diversity and specific adaptations in the industrially and medically important fungal genus Aspergillus.</title>
        <authorList>
            <person name="de Vries R.P."/>
            <person name="Riley R."/>
            <person name="Wiebenga A."/>
            <person name="Aguilar-Osorio G."/>
            <person name="Amillis S."/>
            <person name="Uchima C.A."/>
            <person name="Anderluh G."/>
            <person name="Asadollahi M."/>
            <person name="Askin M."/>
            <person name="Barry K."/>
            <person name="Battaglia E."/>
            <person name="Bayram O."/>
            <person name="Benocci T."/>
            <person name="Braus-Stromeyer S.A."/>
            <person name="Caldana C."/>
            <person name="Canovas D."/>
            <person name="Cerqueira G.C."/>
            <person name="Chen F."/>
            <person name="Chen W."/>
            <person name="Choi C."/>
            <person name="Clum A."/>
            <person name="Dos Santos R.A."/>
            <person name="Damasio A.R."/>
            <person name="Diallinas G."/>
            <person name="Emri T."/>
            <person name="Fekete E."/>
            <person name="Flipphi M."/>
            <person name="Freyberg S."/>
            <person name="Gallo A."/>
            <person name="Gournas C."/>
            <person name="Habgood R."/>
            <person name="Hainaut M."/>
            <person name="Harispe M.L."/>
            <person name="Henrissat B."/>
            <person name="Hilden K.S."/>
            <person name="Hope R."/>
            <person name="Hossain A."/>
            <person name="Karabika E."/>
            <person name="Karaffa L."/>
            <person name="Karanyi Z."/>
            <person name="Krasevec N."/>
            <person name="Kuo A."/>
            <person name="Kusch H."/>
            <person name="LaButti K."/>
            <person name="Lagendijk E.L."/>
            <person name="Lapidus A."/>
            <person name="Levasseur A."/>
            <person name="Lindquist E."/>
            <person name="Lipzen A."/>
            <person name="Logrieco A.F."/>
            <person name="MacCabe A."/>
            <person name="Maekelae M.R."/>
            <person name="Malavazi I."/>
            <person name="Melin P."/>
            <person name="Meyer V."/>
            <person name="Mielnichuk N."/>
            <person name="Miskei M."/>
            <person name="Molnar A.P."/>
            <person name="Mule G."/>
            <person name="Ngan C.Y."/>
            <person name="Orejas M."/>
            <person name="Orosz E."/>
            <person name="Ouedraogo J.P."/>
            <person name="Overkamp K.M."/>
            <person name="Park H.-S."/>
            <person name="Perrone G."/>
            <person name="Piumi F."/>
            <person name="Punt P.J."/>
            <person name="Ram A.F."/>
            <person name="Ramon A."/>
            <person name="Rauscher S."/>
            <person name="Record E."/>
            <person name="Riano-Pachon D.M."/>
            <person name="Robert V."/>
            <person name="Roehrig J."/>
            <person name="Ruller R."/>
            <person name="Salamov A."/>
            <person name="Salih N.S."/>
            <person name="Samson R.A."/>
            <person name="Sandor E."/>
            <person name="Sanguinetti M."/>
            <person name="Schuetze T."/>
            <person name="Sepcic K."/>
            <person name="Shelest E."/>
            <person name="Sherlock G."/>
            <person name="Sophianopoulou V."/>
            <person name="Squina F.M."/>
            <person name="Sun H."/>
            <person name="Susca A."/>
            <person name="Todd R.B."/>
            <person name="Tsang A."/>
            <person name="Unkles S.E."/>
            <person name="van de Wiele N."/>
            <person name="van Rossen-Uffink D."/>
            <person name="Oliveira J.V."/>
            <person name="Vesth T.C."/>
            <person name="Visser J."/>
            <person name="Yu J.-H."/>
            <person name="Zhou M."/>
            <person name="Andersen M.R."/>
            <person name="Archer D.B."/>
            <person name="Baker S.E."/>
            <person name="Benoit I."/>
            <person name="Brakhage A.A."/>
            <person name="Braus G.H."/>
            <person name="Fischer R."/>
            <person name="Frisvad J.C."/>
            <person name="Goldman G.H."/>
            <person name="Houbraken J."/>
            <person name="Oakley B."/>
            <person name="Pocsi I."/>
            <person name="Scazzocchio C."/>
            <person name="Seiboth B."/>
            <person name="vanKuyk P.A."/>
            <person name="Wortman J."/>
            <person name="Dyer P.S."/>
            <person name="Grigoriev I.V."/>
        </authorList>
    </citation>
    <scope>NUCLEOTIDE SEQUENCE [LARGE SCALE GENOMIC DNA]</scope>
    <source>
        <strain evidence="2">DTO 134E9</strain>
    </source>
</reference>
<dbReference type="OrthoDB" id="408152at2759"/>
<evidence type="ECO:0000313" key="1">
    <source>
        <dbReference type="EMBL" id="OJJ37284.1"/>
    </source>
</evidence>
<dbReference type="Pfam" id="PF17784">
    <property type="entry name" value="Sulfotransfer_4"/>
    <property type="match status" value="1"/>
</dbReference>
<keyword evidence="2" id="KW-1185">Reference proteome</keyword>
<gene>
    <name evidence="1" type="ORF">ASPWEDRAFT_738429</name>
</gene>
<dbReference type="STRING" id="1073089.A0A1L9RQS8"/>
<evidence type="ECO:0008006" key="3">
    <source>
        <dbReference type="Google" id="ProtNLM"/>
    </source>
</evidence>
<proteinExistence type="predicted"/>
<dbReference type="InterPro" id="IPR040632">
    <property type="entry name" value="Sulfotransfer_4"/>
</dbReference>
<dbReference type="PANTHER" id="PTHR36978">
    <property type="entry name" value="P-LOOP CONTAINING NUCLEOTIDE TRIPHOSPHATE HYDROLASE"/>
    <property type="match status" value="1"/>
</dbReference>
<sequence>MTTYQFHDISKTVTAIDRRQCQREVPMEVLCLGLCRTGTDSALENPRDCEMWYEALQAKYDGVGKPYGRKEFDQLLGHCQAVCDFPAACFSKELIEAYPEAKIVLTERDVDQWHKLVFLEKIKQNTANEALSISSVKRTFQPLLYHPLFPLMQFLDNTFVMHTRWARPTWKKIWKHFFNDNFEENGRKAYEAHYASVKAMVPPERLLVYKVSEGWEPLCQFLEQPIPSQPYPTGNNIKIFQRRFKDAIYYNGQEMVEKLVRVFIAFLSMRWLFQKVLKRYLAGKAGSVGLWPFVKLLGGYGRKLVK</sequence>
<dbReference type="SUPFAM" id="SSF52540">
    <property type="entry name" value="P-loop containing nucleoside triphosphate hydrolases"/>
    <property type="match status" value="1"/>
</dbReference>
<accession>A0A1L9RQS8</accession>
<dbReference type="GeneID" id="63755236"/>
<name>A0A1L9RQS8_ASPWE</name>
<organism evidence="1 2">
    <name type="scientific">Aspergillus wentii DTO 134E9</name>
    <dbReference type="NCBI Taxonomy" id="1073089"/>
    <lineage>
        <taxon>Eukaryota</taxon>
        <taxon>Fungi</taxon>
        <taxon>Dikarya</taxon>
        <taxon>Ascomycota</taxon>
        <taxon>Pezizomycotina</taxon>
        <taxon>Eurotiomycetes</taxon>
        <taxon>Eurotiomycetidae</taxon>
        <taxon>Eurotiales</taxon>
        <taxon>Aspergillaceae</taxon>
        <taxon>Aspergillus</taxon>
        <taxon>Aspergillus subgen. Cremei</taxon>
    </lineage>
</organism>
<protein>
    <recommendedName>
        <fullName evidence="3">Sulfotransferase domain-containing protein</fullName>
    </recommendedName>
</protein>